<dbReference type="AlphaFoldDB" id="A0AA38F9U3"/>
<name>A0AA38F9U3_TAXCH</name>
<organism evidence="1 2">
    <name type="scientific">Taxus chinensis</name>
    <name type="common">Chinese yew</name>
    <name type="synonym">Taxus wallichiana var. chinensis</name>
    <dbReference type="NCBI Taxonomy" id="29808"/>
    <lineage>
        <taxon>Eukaryota</taxon>
        <taxon>Viridiplantae</taxon>
        <taxon>Streptophyta</taxon>
        <taxon>Embryophyta</taxon>
        <taxon>Tracheophyta</taxon>
        <taxon>Spermatophyta</taxon>
        <taxon>Pinopsida</taxon>
        <taxon>Pinidae</taxon>
        <taxon>Conifers II</taxon>
        <taxon>Cupressales</taxon>
        <taxon>Taxaceae</taxon>
        <taxon>Taxus</taxon>
    </lineage>
</organism>
<accession>A0AA38F9U3</accession>
<keyword evidence="2" id="KW-1185">Reference proteome</keyword>
<protein>
    <submittedName>
        <fullName evidence="1">Uncharacterized protein</fullName>
    </submittedName>
</protein>
<comment type="caution">
    <text evidence="1">The sequence shown here is derived from an EMBL/GenBank/DDBJ whole genome shotgun (WGS) entry which is preliminary data.</text>
</comment>
<reference evidence="1 2" key="1">
    <citation type="journal article" date="2021" name="Nat. Plants">
        <title>The Taxus genome provides insights into paclitaxel biosynthesis.</title>
        <authorList>
            <person name="Xiong X."/>
            <person name="Gou J."/>
            <person name="Liao Q."/>
            <person name="Li Y."/>
            <person name="Zhou Q."/>
            <person name="Bi G."/>
            <person name="Li C."/>
            <person name="Du R."/>
            <person name="Wang X."/>
            <person name="Sun T."/>
            <person name="Guo L."/>
            <person name="Liang H."/>
            <person name="Lu P."/>
            <person name="Wu Y."/>
            <person name="Zhang Z."/>
            <person name="Ro D.K."/>
            <person name="Shang Y."/>
            <person name="Huang S."/>
            <person name="Yan J."/>
        </authorList>
    </citation>
    <scope>NUCLEOTIDE SEQUENCE [LARGE SCALE GENOMIC DNA]</scope>
    <source>
        <strain evidence="1">Ta-2019</strain>
    </source>
</reference>
<evidence type="ECO:0000313" key="2">
    <source>
        <dbReference type="Proteomes" id="UP000824469"/>
    </source>
</evidence>
<feature type="non-terminal residue" evidence="1">
    <location>
        <position position="205"/>
    </location>
</feature>
<dbReference type="Proteomes" id="UP000824469">
    <property type="component" value="Unassembled WGS sequence"/>
</dbReference>
<sequence length="205" mass="21835">MPATIVMFRQSKGNLMSRPMPALAPAVMWTMAPVVGLITSGHMSGSFWMLHVTASSSSALGFMVDEQSELISTFPPTGPSGGATMYRMSVGASIHLACTTVGSGPTSINTLQSPLHFMPRINISSAGMGLEFQGGHLGHVPMGSMLLQQQQQRQQSSQQMSRARLGLGGGETHLGMLAALNAYNNRSMNSDNQSMASVHQQQQQQ</sequence>
<gene>
    <name evidence="1" type="ORF">KI387_029471</name>
</gene>
<evidence type="ECO:0000313" key="1">
    <source>
        <dbReference type="EMBL" id="KAH9297789.1"/>
    </source>
</evidence>
<proteinExistence type="predicted"/>
<dbReference type="OMA" id="ATIVMFR"/>
<dbReference type="EMBL" id="JAHRHJ020000010">
    <property type="protein sequence ID" value="KAH9297789.1"/>
    <property type="molecule type" value="Genomic_DNA"/>
</dbReference>